<organism evidence="2 3">
    <name type="scientific">Leucobacter manosquensis</name>
    <dbReference type="NCBI Taxonomy" id="2810611"/>
    <lineage>
        <taxon>Bacteria</taxon>
        <taxon>Bacillati</taxon>
        <taxon>Actinomycetota</taxon>
        <taxon>Actinomycetes</taxon>
        <taxon>Micrococcales</taxon>
        <taxon>Microbacteriaceae</taxon>
        <taxon>Leucobacter</taxon>
    </lineage>
</organism>
<protein>
    <submittedName>
        <fullName evidence="2">GGDEF domain-containing protein</fullName>
    </submittedName>
</protein>
<dbReference type="PANTHER" id="PTHR45138">
    <property type="entry name" value="REGULATORY COMPONENTS OF SENSORY TRANSDUCTION SYSTEM"/>
    <property type="match status" value="1"/>
</dbReference>
<name>A0ABS5M5C5_9MICO</name>
<dbReference type="InterPro" id="IPR029787">
    <property type="entry name" value="Nucleotide_cyclase"/>
</dbReference>
<dbReference type="PROSITE" id="PS50887">
    <property type="entry name" value="GGDEF"/>
    <property type="match status" value="1"/>
</dbReference>
<dbReference type="EMBL" id="JAFEVO010000001">
    <property type="protein sequence ID" value="MBS3182409.1"/>
    <property type="molecule type" value="Genomic_DNA"/>
</dbReference>
<evidence type="ECO:0000313" key="3">
    <source>
        <dbReference type="Proteomes" id="UP000811492"/>
    </source>
</evidence>
<dbReference type="Proteomes" id="UP000811492">
    <property type="component" value="Unassembled WGS sequence"/>
</dbReference>
<dbReference type="Pfam" id="PF00990">
    <property type="entry name" value="GGDEF"/>
    <property type="match status" value="1"/>
</dbReference>
<keyword evidence="3" id="KW-1185">Reference proteome</keyword>
<dbReference type="SUPFAM" id="SSF55073">
    <property type="entry name" value="Nucleotide cyclase"/>
    <property type="match status" value="1"/>
</dbReference>
<dbReference type="PANTHER" id="PTHR45138:SF9">
    <property type="entry name" value="DIGUANYLATE CYCLASE DGCM-RELATED"/>
    <property type="match status" value="1"/>
</dbReference>
<dbReference type="Gene3D" id="3.30.450.40">
    <property type="match status" value="1"/>
</dbReference>
<dbReference type="SMART" id="SM00267">
    <property type="entry name" value="GGDEF"/>
    <property type="match status" value="1"/>
</dbReference>
<gene>
    <name evidence="2" type="ORF">JSQ98_09420</name>
</gene>
<dbReference type="SMART" id="SM00065">
    <property type="entry name" value="GAF"/>
    <property type="match status" value="1"/>
</dbReference>
<comment type="caution">
    <text evidence="2">The sequence shown here is derived from an EMBL/GenBank/DDBJ whole genome shotgun (WGS) entry which is preliminary data.</text>
</comment>
<evidence type="ECO:0000313" key="2">
    <source>
        <dbReference type="EMBL" id="MBS3182409.1"/>
    </source>
</evidence>
<dbReference type="Gene3D" id="3.30.70.270">
    <property type="match status" value="1"/>
</dbReference>
<dbReference type="NCBIfam" id="TIGR00254">
    <property type="entry name" value="GGDEF"/>
    <property type="match status" value="1"/>
</dbReference>
<dbReference type="InterPro" id="IPR003018">
    <property type="entry name" value="GAF"/>
</dbReference>
<proteinExistence type="predicted"/>
<feature type="domain" description="GGDEF" evidence="1">
    <location>
        <begin position="195"/>
        <end position="315"/>
    </location>
</feature>
<sequence>MESHLPIKGAEEFTRSAREVVEYLAANTPLTDWSLSRVTNGEQVHVHVHHQQLIAAGDRIEWNKTFCSRMARGAAHVVRDARTDPDYADLQAAQKVGAYVGYVIEDDTDELFGVLCGVRRAPLVADEYVDEELVRLVSEMLSTQLKLSRVVDRERRKVAVAEALAQSDELTGALNRRGWNRVIADAQERLTAFGDPIAVALFDLDNLKSVNDQHGHDAGDRLLQQAAAALKRASAPSDRIARIGGDEFAILSNGVSPQSMERHFGPFRHALASAGLSAASGYAAATPADVTIEQALKSADTAMYADKRNGRSLRG</sequence>
<dbReference type="InterPro" id="IPR050469">
    <property type="entry name" value="Diguanylate_Cyclase"/>
</dbReference>
<dbReference type="CDD" id="cd01949">
    <property type="entry name" value="GGDEF"/>
    <property type="match status" value="1"/>
</dbReference>
<dbReference type="InterPro" id="IPR000160">
    <property type="entry name" value="GGDEF_dom"/>
</dbReference>
<dbReference type="InterPro" id="IPR043128">
    <property type="entry name" value="Rev_trsase/Diguanyl_cyclase"/>
</dbReference>
<dbReference type="SUPFAM" id="SSF55781">
    <property type="entry name" value="GAF domain-like"/>
    <property type="match status" value="1"/>
</dbReference>
<reference evidence="2 3" key="1">
    <citation type="submission" date="2021-02" db="EMBL/GenBank/DDBJ databases">
        <title>Draft genome and description of Leucobacter sp nov strain Marseille-Q4368.</title>
        <authorList>
            <person name="Boxberger M."/>
            <person name="La Scola B."/>
        </authorList>
    </citation>
    <scope>NUCLEOTIDE SEQUENCE [LARGE SCALE GENOMIC DNA]</scope>
    <source>
        <strain evidence="2 3">Marseille-Q4368</strain>
    </source>
</reference>
<dbReference type="RefSeq" id="WP_211649426.1">
    <property type="nucleotide sequence ID" value="NZ_JAFEVO010000001.1"/>
</dbReference>
<dbReference type="InterPro" id="IPR029016">
    <property type="entry name" value="GAF-like_dom_sf"/>
</dbReference>
<evidence type="ECO:0000259" key="1">
    <source>
        <dbReference type="PROSITE" id="PS50887"/>
    </source>
</evidence>
<accession>A0ABS5M5C5</accession>